<feature type="region of interest" description="Disordered" evidence="2">
    <location>
        <begin position="219"/>
        <end position="243"/>
    </location>
</feature>
<dbReference type="InterPro" id="IPR000835">
    <property type="entry name" value="HTH_MarR-typ"/>
</dbReference>
<dbReference type="RefSeq" id="WP_151595191.1">
    <property type="nucleotide sequence ID" value="NZ_WBMS02000015.1"/>
</dbReference>
<keyword evidence="5" id="KW-1185">Reference proteome</keyword>
<evidence type="ECO:0000256" key="2">
    <source>
        <dbReference type="SAM" id="MobiDB-lite"/>
    </source>
</evidence>
<organism evidence="4 5">
    <name type="scientific">Actinomadura physcomitrii</name>
    <dbReference type="NCBI Taxonomy" id="2650748"/>
    <lineage>
        <taxon>Bacteria</taxon>
        <taxon>Bacillati</taxon>
        <taxon>Actinomycetota</taxon>
        <taxon>Actinomycetes</taxon>
        <taxon>Streptosporangiales</taxon>
        <taxon>Thermomonosporaceae</taxon>
        <taxon>Actinomadura</taxon>
    </lineage>
</organism>
<gene>
    <name evidence="4" type="ORF">F8568_020525</name>
</gene>
<dbReference type="EMBL" id="WBMS02000015">
    <property type="protein sequence ID" value="MWA02717.1"/>
    <property type="molecule type" value="Genomic_DNA"/>
</dbReference>
<sequence length="320" mass="31728">MAADITTANTIATDAQVAATAPATAPADPTTPAVPAGVSGDGAAVFGAVAATPDATIPALATATGLTRAVVKNALTELVAAGHVTRTPGAKGANTDTWAPVPAAPSDGTSDGTDGEAPAGVSADAIAAAVKIMQDEADRRAAAEADLQKAIADEEARRAQAVAELARRQTAEATRRALSDLIAAATTAYAAVAAEDDAAMTAGLDRVYAATAEVRRATKATVRSTGTTAGSGNGNRNGGHRAAPRPLRPEVIAHLAAHPDTDFTPGEIGRVLERSSGAVANALATMAERGEAVMTSEKPVRYRAAAPVTDDGGQSGAVTA</sequence>
<dbReference type="InterPro" id="IPR036388">
    <property type="entry name" value="WH-like_DNA-bd_sf"/>
</dbReference>
<dbReference type="AlphaFoldDB" id="A0A6I4MFG0"/>
<dbReference type="Gene3D" id="1.10.10.10">
    <property type="entry name" value="Winged helix-like DNA-binding domain superfamily/Winged helix DNA-binding domain"/>
    <property type="match status" value="1"/>
</dbReference>
<feature type="region of interest" description="Disordered" evidence="2">
    <location>
        <begin position="86"/>
        <end position="118"/>
    </location>
</feature>
<evidence type="ECO:0000313" key="4">
    <source>
        <dbReference type="EMBL" id="MWA02717.1"/>
    </source>
</evidence>
<proteinExistence type="predicted"/>
<comment type="caution">
    <text evidence="4">The sequence shown here is derived from an EMBL/GenBank/DDBJ whole genome shotgun (WGS) entry which is preliminary data.</text>
</comment>
<accession>A0A6I4MFG0</accession>
<protein>
    <recommendedName>
        <fullName evidence="3">HTH marR-type domain-containing protein</fullName>
    </recommendedName>
</protein>
<name>A0A6I4MFG0_9ACTN</name>
<evidence type="ECO:0000256" key="1">
    <source>
        <dbReference type="SAM" id="Coils"/>
    </source>
</evidence>
<dbReference type="Pfam" id="PF12802">
    <property type="entry name" value="MarR_2"/>
    <property type="match status" value="1"/>
</dbReference>
<evidence type="ECO:0000259" key="3">
    <source>
        <dbReference type="Pfam" id="PF12802"/>
    </source>
</evidence>
<evidence type="ECO:0000313" key="5">
    <source>
        <dbReference type="Proteomes" id="UP000462055"/>
    </source>
</evidence>
<keyword evidence="1" id="KW-0175">Coiled coil</keyword>
<feature type="coiled-coil region" evidence="1">
    <location>
        <begin position="133"/>
        <end position="164"/>
    </location>
</feature>
<feature type="domain" description="HTH marR-type" evidence="3">
    <location>
        <begin position="43"/>
        <end position="90"/>
    </location>
</feature>
<reference evidence="4" key="1">
    <citation type="submission" date="2019-12" db="EMBL/GenBank/DDBJ databases">
        <title>Actinomadura physcomitrii sp. nov., a novel actinomycete isolated from moss [Physcomitrium sphaericum (Ludw) Fuernr].</title>
        <authorList>
            <person name="Zhuang X."/>
        </authorList>
    </citation>
    <scope>NUCLEOTIDE SEQUENCE [LARGE SCALE GENOMIC DNA]</scope>
    <source>
        <strain evidence="4">LD22</strain>
    </source>
</reference>
<dbReference type="Proteomes" id="UP000462055">
    <property type="component" value="Unassembled WGS sequence"/>
</dbReference>